<sequence length="132" mass="14135">MQRSRACSLRSPVVGSCLGMILPSKVAYASATPRPKVPAVVQVSVGIGECLCGRPCRSGALRLLLAPHGPARLRRCTSQSRRIVETQAESSQPWDDCMPHVSIVAAAPAGRPHGDEVQVQVQVQAHRHTPSR</sequence>
<evidence type="ECO:0000313" key="1">
    <source>
        <dbReference type="EMBL" id="KAF2855134.1"/>
    </source>
</evidence>
<gene>
    <name evidence="1" type="ORF">T440DRAFT_204572</name>
</gene>
<protein>
    <submittedName>
        <fullName evidence="1">Uncharacterized protein</fullName>
    </submittedName>
</protein>
<proteinExistence type="predicted"/>
<organism evidence="1 2">
    <name type="scientific">Plenodomus tracheiphilus IPT5</name>
    <dbReference type="NCBI Taxonomy" id="1408161"/>
    <lineage>
        <taxon>Eukaryota</taxon>
        <taxon>Fungi</taxon>
        <taxon>Dikarya</taxon>
        <taxon>Ascomycota</taxon>
        <taxon>Pezizomycotina</taxon>
        <taxon>Dothideomycetes</taxon>
        <taxon>Pleosporomycetidae</taxon>
        <taxon>Pleosporales</taxon>
        <taxon>Pleosporineae</taxon>
        <taxon>Leptosphaeriaceae</taxon>
        <taxon>Plenodomus</taxon>
    </lineage>
</organism>
<name>A0A6A7BIC8_9PLEO</name>
<accession>A0A6A7BIC8</accession>
<evidence type="ECO:0000313" key="2">
    <source>
        <dbReference type="Proteomes" id="UP000799423"/>
    </source>
</evidence>
<dbReference type="Proteomes" id="UP000799423">
    <property type="component" value="Unassembled WGS sequence"/>
</dbReference>
<reference evidence="1" key="1">
    <citation type="submission" date="2020-01" db="EMBL/GenBank/DDBJ databases">
        <authorList>
            <consortium name="DOE Joint Genome Institute"/>
            <person name="Haridas S."/>
            <person name="Albert R."/>
            <person name="Binder M."/>
            <person name="Bloem J."/>
            <person name="Labutti K."/>
            <person name="Salamov A."/>
            <person name="Andreopoulos B."/>
            <person name="Baker S.E."/>
            <person name="Barry K."/>
            <person name="Bills G."/>
            <person name="Bluhm B.H."/>
            <person name="Cannon C."/>
            <person name="Castanera R."/>
            <person name="Culley D.E."/>
            <person name="Daum C."/>
            <person name="Ezra D."/>
            <person name="Gonzalez J.B."/>
            <person name="Henrissat B."/>
            <person name="Kuo A."/>
            <person name="Liang C."/>
            <person name="Lipzen A."/>
            <person name="Lutzoni F."/>
            <person name="Magnuson J."/>
            <person name="Mondo S."/>
            <person name="Nolan M."/>
            <person name="Ohm R."/>
            <person name="Pangilinan J."/>
            <person name="Park H.-J."/>
            <person name="Ramirez L."/>
            <person name="Alfaro M."/>
            <person name="Sun H."/>
            <person name="Tritt A."/>
            <person name="Yoshinaga Y."/>
            <person name="Zwiers L.-H."/>
            <person name="Turgeon B.G."/>
            <person name="Goodwin S.B."/>
            <person name="Spatafora J.W."/>
            <person name="Crous P.W."/>
            <person name="Grigoriev I.V."/>
        </authorList>
    </citation>
    <scope>NUCLEOTIDE SEQUENCE</scope>
    <source>
        <strain evidence="1">IPT5</strain>
    </source>
</reference>
<dbReference type="EMBL" id="MU006291">
    <property type="protein sequence ID" value="KAF2855134.1"/>
    <property type="molecule type" value="Genomic_DNA"/>
</dbReference>
<keyword evidence="2" id="KW-1185">Reference proteome</keyword>
<dbReference type="AlphaFoldDB" id="A0A6A7BIC8"/>